<keyword evidence="8 16" id="KW-0130">Cell adhesion</keyword>
<dbReference type="InterPro" id="IPR013649">
    <property type="entry name" value="Integrin_alpha_Ig-like_1"/>
</dbReference>
<proteinExistence type="inferred from homology"/>
<dbReference type="GO" id="GO:0033627">
    <property type="term" value="P:cell adhesion mediated by integrin"/>
    <property type="evidence" value="ECO:0007669"/>
    <property type="project" value="TreeGrafter"/>
</dbReference>
<sequence>GLSDLPRVTQLVSVMYLRPALNSGPPDCRADTLSTVPPSYPLLRSLGRGGKNFSPNCLPLLLSLGLISSHAFNLDTESATVFQENGAGFGQSVVQTETSSTVALSVAMQKPKYLTTLSKNVCVSPVPPEAVNMSLGLTLAAGVNPSQLLACGPIVHKTCKENAYINGLCFMLDSNLRQVRSFPESLQECPKQANDIVFLIDGSGSILRVQFAQMKNFVIKVMKQFQGTDTQFSLMQYSDDFKIHFTFNDFKNDPDPGNLVNPINQLTGSTHTASGIRKVVRELFKEWNGARKDATKILIVITDGQIQGDNLNYRDVIPEAEKAGIIRYAIGVGRAFRTSTARQELRTIASNPPQEHIFQVDNFEALRNIQNQLQEKIFAIEGTQSGSNSSFEFEMSQEGFSGVFTSEGPLLGTVGSFDWSGGAFLYDQIDKPTFINTSLVNLDMNDAYLGYSIDVVVQRKTQYLVMGAPRYQHIGMVAMFKKSSNTWEKTAEVTGKQIGSYFGATLCSVDVNGDRNTDLILIGAPHYFERNQGGQVSVCPLPRGKAKWSCEVVLRGQPGHPCSRFGAALAVLGDVNGDKIIDVAVGAPGEEENQGAVYLFHGMAGSNINSSYSQRIAGSQFSPRLQYFGQSLSGGQDITQDGLMDVAVGANGKVLLLRAQPVLTLAVSMQITPKELMRSVFECQEQEKTNQEAGVARVCLIIHKNTADRLGEVQSSVTYDLVLDPGRSTPRAIFDETKNRTRRRVQTIGLNRICEDMKLLLPKCVEDSVAPIILRLNFSLVGQPIDSTGNLRPVLSANAPTLFTAALPFEKNCGNDSICQDDLSITFSFLSLQTLVVGNLQELNVTVTVRNQGEDSYKTLVTFTYPPGLSFRRVSGIQNQPPHRSMQVPCESGTAESKSERKSHCSIIPIFREGSEINFNTTFDVSPMASFGNKMVFKANVDSTLCPLDGQTNLPLASSEWPSLSSPQATSEICYLPSDQQVNNLGQRNLPIKIDFWIPVELNKKSIWENPEVFPPQVFLLPHFCLYTPGSNVKLSLFVPPPWKFNCSIAVCQRTRCDIPMFNTEEEFTFTIKGNLSFGWVKQTERNDLLVTSVAEIIFNESIYSLLPGQTFVRAQAETKVERYEVYSSVPLIVGSSVGGLVLLALITAGLYKVTSLTLPFIP</sequence>
<evidence type="ECO:0000256" key="15">
    <source>
        <dbReference type="PROSITE-ProRule" id="PRU00803"/>
    </source>
</evidence>
<comment type="similarity">
    <text evidence="2 16">Belongs to the integrin alpha chain family.</text>
</comment>
<dbReference type="GO" id="GO:0007160">
    <property type="term" value="P:cell-matrix adhesion"/>
    <property type="evidence" value="ECO:0007669"/>
    <property type="project" value="Ensembl"/>
</dbReference>
<evidence type="ECO:0000256" key="4">
    <source>
        <dbReference type="ARBA" id="ARBA00022723"/>
    </source>
</evidence>
<dbReference type="GO" id="GO:0034688">
    <property type="term" value="C:integrin alphaM-beta2 complex"/>
    <property type="evidence" value="ECO:0007669"/>
    <property type="project" value="Ensembl"/>
</dbReference>
<dbReference type="GO" id="GO:0043315">
    <property type="term" value="P:positive regulation of neutrophil degranulation"/>
    <property type="evidence" value="ECO:0007669"/>
    <property type="project" value="Ensembl"/>
</dbReference>
<dbReference type="PROSITE" id="PS51470">
    <property type="entry name" value="FG_GAP"/>
    <property type="match status" value="3"/>
</dbReference>
<dbReference type="InterPro" id="IPR028994">
    <property type="entry name" value="Integrin_alpha_N"/>
</dbReference>
<evidence type="ECO:0000259" key="17">
    <source>
        <dbReference type="PROSITE" id="PS50234"/>
    </source>
</evidence>
<keyword evidence="12" id="KW-1015">Disulfide bond</keyword>
<dbReference type="InterPro" id="IPR048285">
    <property type="entry name" value="Integrin_alpha_Ig-like_2"/>
</dbReference>
<dbReference type="GeneTree" id="ENSGT00940000161282"/>
<dbReference type="InterPro" id="IPR048633">
    <property type="entry name" value="ITGAX-like_Ig_3"/>
</dbReference>
<dbReference type="PRINTS" id="PR01185">
    <property type="entry name" value="INTEGRINA"/>
</dbReference>
<dbReference type="STRING" id="29139.ENSVURP00010014661"/>
<keyword evidence="9 16" id="KW-1133">Transmembrane helix</keyword>
<keyword evidence="10 16" id="KW-0401">Integrin</keyword>
<evidence type="ECO:0000256" key="13">
    <source>
        <dbReference type="ARBA" id="ARBA00023170"/>
    </source>
</evidence>
<dbReference type="SMART" id="SM00327">
    <property type="entry name" value="VWA"/>
    <property type="match status" value="1"/>
</dbReference>
<evidence type="ECO:0000256" key="11">
    <source>
        <dbReference type="ARBA" id="ARBA00023136"/>
    </source>
</evidence>
<name>A0A4X2KX79_VOMUR</name>
<dbReference type="PRINTS" id="PR00453">
    <property type="entry name" value="VWFADOMAIN"/>
</dbReference>
<dbReference type="Gene3D" id="2.60.40.1510">
    <property type="entry name" value="ntegrin, alpha v. Chain A, domain 3"/>
    <property type="match status" value="1"/>
</dbReference>
<dbReference type="Gene3D" id="2.130.10.130">
    <property type="entry name" value="Integrin alpha, N-terminal"/>
    <property type="match status" value="1"/>
</dbReference>
<keyword evidence="11 16" id="KW-0472">Membrane</keyword>
<accession>A0A4X2KX79</accession>
<evidence type="ECO:0000256" key="5">
    <source>
        <dbReference type="ARBA" id="ARBA00022729"/>
    </source>
</evidence>
<dbReference type="GO" id="GO:0010668">
    <property type="term" value="P:ectodermal cell differentiation"/>
    <property type="evidence" value="ECO:0007669"/>
    <property type="project" value="Ensembl"/>
</dbReference>
<keyword evidence="6" id="KW-0677">Repeat</keyword>
<keyword evidence="14" id="KW-0325">Glycoprotein</keyword>
<dbReference type="SUPFAM" id="SSF53300">
    <property type="entry name" value="vWA-like"/>
    <property type="match status" value="1"/>
</dbReference>
<feature type="repeat" description="FG-GAP" evidence="15">
    <location>
        <begin position="614"/>
        <end position="674"/>
    </location>
</feature>
<gene>
    <name evidence="18" type="primary">ITGAM</name>
</gene>
<dbReference type="GO" id="GO:0032930">
    <property type="term" value="P:positive regulation of superoxide anion generation"/>
    <property type="evidence" value="ECO:0007669"/>
    <property type="project" value="Ensembl"/>
</dbReference>
<dbReference type="InterPro" id="IPR032695">
    <property type="entry name" value="Integrin_dom_sf"/>
</dbReference>
<evidence type="ECO:0000256" key="2">
    <source>
        <dbReference type="ARBA" id="ARBA00008054"/>
    </source>
</evidence>
<dbReference type="InterPro" id="IPR000413">
    <property type="entry name" value="Integrin_alpha"/>
</dbReference>
<dbReference type="Pfam" id="PF08441">
    <property type="entry name" value="Integrin_A_Ig_1"/>
    <property type="match status" value="1"/>
</dbReference>
<dbReference type="GO" id="GO:0005615">
    <property type="term" value="C:extracellular space"/>
    <property type="evidence" value="ECO:0007669"/>
    <property type="project" value="Ensembl"/>
</dbReference>
<dbReference type="PANTHER" id="PTHR23220:SF118">
    <property type="entry name" value="INTEGRIN ALPHA-X"/>
    <property type="match status" value="1"/>
</dbReference>
<dbReference type="SUPFAM" id="SSF69318">
    <property type="entry name" value="Integrin alpha N-terminal domain"/>
    <property type="match status" value="1"/>
</dbReference>
<evidence type="ECO:0000313" key="18">
    <source>
        <dbReference type="Ensembl" id="ENSVURP00010014661.1"/>
    </source>
</evidence>
<evidence type="ECO:0000256" key="14">
    <source>
        <dbReference type="ARBA" id="ARBA00023180"/>
    </source>
</evidence>
<dbReference type="InterPro" id="IPR013517">
    <property type="entry name" value="FG-GAP"/>
</dbReference>
<evidence type="ECO:0000256" key="7">
    <source>
        <dbReference type="ARBA" id="ARBA00022837"/>
    </source>
</evidence>
<feature type="domain" description="VWFA" evidence="17">
    <location>
        <begin position="195"/>
        <end position="373"/>
    </location>
</feature>
<dbReference type="Proteomes" id="UP000314987">
    <property type="component" value="Unassembled WGS sequence"/>
</dbReference>
<reference evidence="18" key="3">
    <citation type="submission" date="2025-09" db="UniProtKB">
        <authorList>
            <consortium name="Ensembl"/>
        </authorList>
    </citation>
    <scope>IDENTIFICATION</scope>
</reference>
<dbReference type="InterPro" id="IPR013519">
    <property type="entry name" value="Int_alpha_beta-p"/>
</dbReference>
<evidence type="ECO:0000256" key="6">
    <source>
        <dbReference type="ARBA" id="ARBA00022737"/>
    </source>
</evidence>
<keyword evidence="4" id="KW-0479">Metal-binding</keyword>
<protein>
    <submittedName>
        <fullName evidence="18">Integrin subunit alpha M</fullName>
    </submittedName>
</protein>
<dbReference type="CDD" id="cd01469">
    <property type="entry name" value="vWA_integrins_alpha_subunit"/>
    <property type="match status" value="1"/>
</dbReference>
<dbReference type="Gene3D" id="2.60.40.1530">
    <property type="entry name" value="ntegrin, alpha v. Chain A, domain 4"/>
    <property type="match status" value="1"/>
</dbReference>
<dbReference type="FunFam" id="3.40.50.410:FF:000012">
    <property type="entry name" value="Integrin, alpha 10"/>
    <property type="match status" value="1"/>
</dbReference>
<dbReference type="Pfam" id="PF21520">
    <property type="entry name" value="ITGAX-like_Ig_3"/>
    <property type="match status" value="1"/>
</dbReference>
<dbReference type="Gene3D" id="3.40.50.410">
    <property type="entry name" value="von Willebrand factor, type A domain"/>
    <property type="match status" value="1"/>
</dbReference>
<dbReference type="GO" id="GO:0098609">
    <property type="term" value="P:cell-cell adhesion"/>
    <property type="evidence" value="ECO:0007669"/>
    <property type="project" value="TreeGrafter"/>
</dbReference>
<dbReference type="GO" id="GO:0007229">
    <property type="term" value="P:integrin-mediated signaling pathway"/>
    <property type="evidence" value="ECO:0007669"/>
    <property type="project" value="UniProtKB-KW"/>
</dbReference>
<dbReference type="PROSITE" id="PS50234">
    <property type="entry name" value="VWFA"/>
    <property type="match status" value="1"/>
</dbReference>
<comment type="subcellular location">
    <subcellularLocation>
        <location evidence="1 16">Membrane</location>
        <topology evidence="1 16">Single-pass type I membrane protein</topology>
    </subcellularLocation>
</comment>
<keyword evidence="13 16" id="KW-0675">Receptor</keyword>
<reference evidence="19" key="1">
    <citation type="submission" date="2018-12" db="EMBL/GenBank/DDBJ databases">
        <authorList>
            <person name="Yazar S."/>
        </authorList>
    </citation>
    <scope>NUCLEOTIDE SEQUENCE [LARGE SCALE GENOMIC DNA]</scope>
</reference>
<dbReference type="AlphaFoldDB" id="A0A4X2KX79"/>
<evidence type="ECO:0000256" key="12">
    <source>
        <dbReference type="ARBA" id="ARBA00023157"/>
    </source>
</evidence>
<dbReference type="FunFam" id="2.60.40.1460:FF:000001">
    <property type="entry name" value="Integrin, alpha V"/>
    <property type="match status" value="1"/>
</dbReference>
<keyword evidence="7" id="KW-0106">Calcium</keyword>
<dbReference type="Gene3D" id="1.20.5.930">
    <property type="entry name" value="Bicelle-embedded integrin alpha(iib) transmembrane segment"/>
    <property type="match status" value="1"/>
</dbReference>
<organism evidence="18 19">
    <name type="scientific">Vombatus ursinus</name>
    <name type="common">Common wombat</name>
    <dbReference type="NCBI Taxonomy" id="29139"/>
    <lineage>
        <taxon>Eukaryota</taxon>
        <taxon>Metazoa</taxon>
        <taxon>Chordata</taxon>
        <taxon>Craniata</taxon>
        <taxon>Vertebrata</taxon>
        <taxon>Euteleostomi</taxon>
        <taxon>Mammalia</taxon>
        <taxon>Metatheria</taxon>
        <taxon>Diprotodontia</taxon>
        <taxon>Vombatidae</taxon>
        <taxon>Vombatus</taxon>
    </lineage>
</organism>
<dbReference type="Gene3D" id="2.60.40.1460">
    <property type="entry name" value="Integrin domains. Chain A, domain 2"/>
    <property type="match status" value="1"/>
</dbReference>
<evidence type="ECO:0000256" key="9">
    <source>
        <dbReference type="ARBA" id="ARBA00022989"/>
    </source>
</evidence>
<evidence type="ECO:0000256" key="16">
    <source>
        <dbReference type="RuleBase" id="RU003762"/>
    </source>
</evidence>
<dbReference type="FunFam" id="2.130.10.130:FF:000005">
    <property type="entry name" value="Integrin alpha L"/>
    <property type="match status" value="1"/>
</dbReference>
<reference evidence="18" key="2">
    <citation type="submission" date="2025-08" db="UniProtKB">
        <authorList>
            <consortium name="Ensembl"/>
        </authorList>
    </citation>
    <scope>IDENTIFICATION</scope>
</reference>
<keyword evidence="3 16" id="KW-0812">Transmembrane</keyword>
<dbReference type="GO" id="GO:0009897">
    <property type="term" value="C:external side of plasma membrane"/>
    <property type="evidence" value="ECO:0007669"/>
    <property type="project" value="TreeGrafter"/>
</dbReference>
<dbReference type="GO" id="GO:0046872">
    <property type="term" value="F:metal ion binding"/>
    <property type="evidence" value="ECO:0007669"/>
    <property type="project" value="UniProtKB-KW"/>
</dbReference>
<feature type="repeat" description="FG-GAP" evidence="15">
    <location>
        <begin position="488"/>
        <end position="548"/>
    </location>
</feature>
<feature type="repeat" description="FG-GAP" evidence="15">
    <location>
        <begin position="551"/>
        <end position="609"/>
    </location>
</feature>
<evidence type="ECO:0000313" key="19">
    <source>
        <dbReference type="Proteomes" id="UP000314987"/>
    </source>
</evidence>
<evidence type="ECO:0000256" key="3">
    <source>
        <dbReference type="ARBA" id="ARBA00022692"/>
    </source>
</evidence>
<dbReference type="InterPro" id="IPR002035">
    <property type="entry name" value="VWF_A"/>
</dbReference>
<dbReference type="SUPFAM" id="SSF69179">
    <property type="entry name" value="Integrin domains"/>
    <property type="match status" value="2"/>
</dbReference>
<dbReference type="GO" id="GO:0005178">
    <property type="term" value="F:integrin binding"/>
    <property type="evidence" value="ECO:0007669"/>
    <property type="project" value="TreeGrafter"/>
</dbReference>
<dbReference type="SMART" id="SM00191">
    <property type="entry name" value="Int_alpha"/>
    <property type="match status" value="4"/>
</dbReference>
<dbReference type="Pfam" id="PF01839">
    <property type="entry name" value="FG-GAP"/>
    <property type="match status" value="2"/>
</dbReference>
<dbReference type="GO" id="GO:0044853">
    <property type="term" value="C:plasma membrane raft"/>
    <property type="evidence" value="ECO:0007669"/>
    <property type="project" value="Ensembl"/>
</dbReference>
<dbReference type="Pfam" id="PF00092">
    <property type="entry name" value="VWA"/>
    <property type="match status" value="1"/>
</dbReference>
<evidence type="ECO:0000256" key="1">
    <source>
        <dbReference type="ARBA" id="ARBA00004479"/>
    </source>
</evidence>
<dbReference type="InterPro" id="IPR036465">
    <property type="entry name" value="vWFA_dom_sf"/>
</dbReference>
<feature type="transmembrane region" description="Helical" evidence="16">
    <location>
        <begin position="1130"/>
        <end position="1152"/>
    </location>
</feature>
<keyword evidence="19" id="KW-1185">Reference proteome</keyword>
<keyword evidence="5" id="KW-0732">Signal</keyword>
<evidence type="ECO:0000256" key="10">
    <source>
        <dbReference type="ARBA" id="ARBA00023037"/>
    </source>
</evidence>
<evidence type="ECO:0000256" key="8">
    <source>
        <dbReference type="ARBA" id="ARBA00022889"/>
    </source>
</evidence>
<dbReference type="Pfam" id="PF20805">
    <property type="entry name" value="Integrin_A_Ig_2"/>
    <property type="match status" value="1"/>
</dbReference>
<dbReference type="Ensembl" id="ENSVURT00010016669.1">
    <property type="protein sequence ID" value="ENSVURP00010014661.1"/>
    <property type="gene ID" value="ENSVURG00010009783.1"/>
</dbReference>
<dbReference type="GO" id="GO:0031072">
    <property type="term" value="F:heat shock protein binding"/>
    <property type="evidence" value="ECO:0007669"/>
    <property type="project" value="Ensembl"/>
</dbReference>
<dbReference type="PANTHER" id="PTHR23220">
    <property type="entry name" value="INTEGRIN ALPHA"/>
    <property type="match status" value="1"/>
</dbReference>